<proteinExistence type="predicted"/>
<evidence type="ECO:0000313" key="1">
    <source>
        <dbReference type="EMBL" id="QOJ78985.1"/>
    </source>
</evidence>
<keyword evidence="1" id="KW-0067">ATP-binding</keyword>
<name>A0A7L9FJL8_9CREN</name>
<protein>
    <submittedName>
        <fullName evidence="1">ATP-binding protein</fullName>
    </submittedName>
</protein>
<dbReference type="InParanoid" id="A0A7L9FJL8"/>
<organism evidence="1 2">
    <name type="scientific">Infirmifilum lucidum</name>
    <dbReference type="NCBI Taxonomy" id="2776706"/>
    <lineage>
        <taxon>Archaea</taxon>
        <taxon>Thermoproteota</taxon>
        <taxon>Thermoprotei</taxon>
        <taxon>Thermofilales</taxon>
        <taxon>Thermofilaceae</taxon>
        <taxon>Infirmifilum</taxon>
    </lineage>
</organism>
<dbReference type="GeneID" id="59148334"/>
<dbReference type="EMBL" id="CP062310">
    <property type="protein sequence ID" value="QOJ78985.1"/>
    <property type="molecule type" value="Genomic_DNA"/>
</dbReference>
<dbReference type="Proteomes" id="UP000594121">
    <property type="component" value="Chromosome"/>
</dbReference>
<dbReference type="SUPFAM" id="SSF52540">
    <property type="entry name" value="P-loop containing nucleoside triphosphate hydrolases"/>
    <property type="match status" value="1"/>
</dbReference>
<keyword evidence="1" id="KW-0547">Nucleotide-binding</keyword>
<dbReference type="AlphaFoldDB" id="A0A7L9FJL8"/>
<evidence type="ECO:0000313" key="2">
    <source>
        <dbReference type="Proteomes" id="UP000594121"/>
    </source>
</evidence>
<dbReference type="KEGG" id="thel:IG193_00520"/>
<dbReference type="PANTHER" id="PTHR34704:SF1">
    <property type="entry name" value="ATPASE"/>
    <property type="match status" value="1"/>
</dbReference>
<dbReference type="RefSeq" id="WP_192818957.1">
    <property type="nucleotide sequence ID" value="NZ_CP062310.1"/>
</dbReference>
<gene>
    <name evidence="1" type="ORF">IG193_00520</name>
</gene>
<dbReference type="GO" id="GO:0005524">
    <property type="term" value="F:ATP binding"/>
    <property type="evidence" value="ECO:0007669"/>
    <property type="project" value="UniProtKB-KW"/>
</dbReference>
<dbReference type="Gene3D" id="3.40.50.300">
    <property type="entry name" value="P-loop containing nucleotide triphosphate hydrolases"/>
    <property type="match status" value="1"/>
</dbReference>
<sequence length="97" mass="11317">MANSSPTGETCWGSLEEEYREEGAQLIVVYGRRRVGKTEVLLRFARGKKHVYYLAEKTSMRANIPKLARRMAEYLGRESFARIGFSDFEDLFREFLE</sequence>
<dbReference type="PANTHER" id="PTHR34704">
    <property type="entry name" value="ATPASE"/>
    <property type="match status" value="1"/>
</dbReference>
<reference evidence="1 2" key="1">
    <citation type="submission" date="2020-10" db="EMBL/GenBank/DDBJ databases">
        <title>Thermofilum lucidum 3507LT sp. nov. a novel member of Thermofilaceae family isolated from Chile hot spring, and proposal of description order Thermofilales.</title>
        <authorList>
            <person name="Zayulina K.S."/>
            <person name="Elcheninov A.G."/>
            <person name="Toshchakov S.V."/>
            <person name="Kublanov I.V."/>
        </authorList>
    </citation>
    <scope>NUCLEOTIDE SEQUENCE [LARGE SCALE GENOMIC DNA]</scope>
    <source>
        <strain evidence="1 2">3507LT</strain>
    </source>
</reference>
<accession>A0A7L9FJL8</accession>
<keyword evidence="2" id="KW-1185">Reference proteome</keyword>
<dbReference type="InterPro" id="IPR027417">
    <property type="entry name" value="P-loop_NTPase"/>
</dbReference>